<accession>A0A9D4IDP1</accession>
<comment type="caution">
    <text evidence="1">The sequence shown here is derived from an EMBL/GenBank/DDBJ whole genome shotgun (WGS) entry which is preliminary data.</text>
</comment>
<dbReference type="Proteomes" id="UP000828390">
    <property type="component" value="Unassembled WGS sequence"/>
</dbReference>
<protein>
    <submittedName>
        <fullName evidence="1">Uncharacterized protein</fullName>
    </submittedName>
</protein>
<evidence type="ECO:0000313" key="1">
    <source>
        <dbReference type="EMBL" id="KAH3770090.1"/>
    </source>
</evidence>
<reference evidence="1" key="1">
    <citation type="journal article" date="2019" name="bioRxiv">
        <title>The Genome of the Zebra Mussel, Dreissena polymorpha: A Resource for Invasive Species Research.</title>
        <authorList>
            <person name="McCartney M.A."/>
            <person name="Auch B."/>
            <person name="Kono T."/>
            <person name="Mallez S."/>
            <person name="Zhang Y."/>
            <person name="Obille A."/>
            <person name="Becker A."/>
            <person name="Abrahante J.E."/>
            <person name="Garbe J."/>
            <person name="Badalamenti J.P."/>
            <person name="Herman A."/>
            <person name="Mangelson H."/>
            <person name="Liachko I."/>
            <person name="Sullivan S."/>
            <person name="Sone E.D."/>
            <person name="Koren S."/>
            <person name="Silverstein K.A.T."/>
            <person name="Beckman K.B."/>
            <person name="Gohl D.M."/>
        </authorList>
    </citation>
    <scope>NUCLEOTIDE SEQUENCE</scope>
    <source>
        <strain evidence="1">Duluth1</strain>
        <tissue evidence="1">Whole animal</tissue>
    </source>
</reference>
<organism evidence="1 2">
    <name type="scientific">Dreissena polymorpha</name>
    <name type="common">Zebra mussel</name>
    <name type="synonym">Mytilus polymorpha</name>
    <dbReference type="NCBI Taxonomy" id="45954"/>
    <lineage>
        <taxon>Eukaryota</taxon>
        <taxon>Metazoa</taxon>
        <taxon>Spiralia</taxon>
        <taxon>Lophotrochozoa</taxon>
        <taxon>Mollusca</taxon>
        <taxon>Bivalvia</taxon>
        <taxon>Autobranchia</taxon>
        <taxon>Heteroconchia</taxon>
        <taxon>Euheterodonta</taxon>
        <taxon>Imparidentia</taxon>
        <taxon>Neoheterodontei</taxon>
        <taxon>Myida</taxon>
        <taxon>Dreissenoidea</taxon>
        <taxon>Dreissenidae</taxon>
        <taxon>Dreissena</taxon>
    </lineage>
</organism>
<evidence type="ECO:0000313" key="2">
    <source>
        <dbReference type="Proteomes" id="UP000828390"/>
    </source>
</evidence>
<reference evidence="1" key="2">
    <citation type="submission" date="2020-11" db="EMBL/GenBank/DDBJ databases">
        <authorList>
            <person name="McCartney M.A."/>
            <person name="Auch B."/>
            <person name="Kono T."/>
            <person name="Mallez S."/>
            <person name="Becker A."/>
            <person name="Gohl D.M."/>
            <person name="Silverstein K.A.T."/>
            <person name="Koren S."/>
            <person name="Bechman K.B."/>
            <person name="Herman A."/>
            <person name="Abrahante J.E."/>
            <person name="Garbe J."/>
        </authorList>
    </citation>
    <scope>NUCLEOTIDE SEQUENCE</scope>
    <source>
        <strain evidence="1">Duluth1</strain>
        <tissue evidence="1">Whole animal</tissue>
    </source>
</reference>
<name>A0A9D4IDP1_DREPO</name>
<dbReference type="EMBL" id="JAIWYP010000009">
    <property type="protein sequence ID" value="KAH3770090.1"/>
    <property type="molecule type" value="Genomic_DNA"/>
</dbReference>
<gene>
    <name evidence="1" type="ORF">DPMN_171370</name>
</gene>
<dbReference type="AlphaFoldDB" id="A0A9D4IDP1"/>
<keyword evidence="2" id="KW-1185">Reference proteome</keyword>
<sequence>MSSYLTGGDISLVTRSSCCHGIPAASTASLNLAGDAVAMQILGIDSPFDLTPQSNV</sequence>
<proteinExistence type="predicted"/>